<evidence type="ECO:0000313" key="4">
    <source>
        <dbReference type="Proteomes" id="UP001158576"/>
    </source>
</evidence>
<dbReference type="InterPro" id="IPR036249">
    <property type="entry name" value="Thioredoxin-like_sf"/>
</dbReference>
<accession>A0ABN7SBT7</accession>
<protein>
    <submittedName>
        <fullName evidence="3">Oidioi.mRNA.OKI2018_I69.XSR.g14964.t1.cds</fullName>
    </submittedName>
</protein>
<dbReference type="EMBL" id="OU015569">
    <property type="protein sequence ID" value="CAG5097174.1"/>
    <property type="molecule type" value="Genomic_DNA"/>
</dbReference>
<sequence>MADSIEACFDLNGTNNIRIFWASAPSNRKISSEQMRLKQIIGGERLVCEWIDITTDTALLHEMRQKSAIEKALPPQIFHGDEYLGNVEALNEAVEDGNLWGFLRLDRQRAVRYREIGGGKYEIVDPTAALVDACFDKMAEEVSQAAVRGEESEPMPAPPVKPAGGVAMPCMGTQSTLRPLDKNLQKSYDRCTK</sequence>
<proteinExistence type="inferred from homology"/>
<dbReference type="InterPro" id="IPR051033">
    <property type="entry name" value="SH3BGR"/>
</dbReference>
<comment type="similarity">
    <text evidence="1">Belongs to the SH3BGR family.</text>
</comment>
<dbReference type="InterPro" id="IPR006993">
    <property type="entry name" value="Glut_rich_SH3-bd"/>
</dbReference>
<name>A0ABN7SBT7_OIKDI</name>
<keyword evidence="4" id="KW-1185">Reference proteome</keyword>
<organism evidence="3 4">
    <name type="scientific">Oikopleura dioica</name>
    <name type="common">Tunicate</name>
    <dbReference type="NCBI Taxonomy" id="34765"/>
    <lineage>
        <taxon>Eukaryota</taxon>
        <taxon>Metazoa</taxon>
        <taxon>Chordata</taxon>
        <taxon>Tunicata</taxon>
        <taxon>Appendicularia</taxon>
        <taxon>Copelata</taxon>
        <taxon>Oikopleuridae</taxon>
        <taxon>Oikopleura</taxon>
    </lineage>
</organism>
<evidence type="ECO:0000256" key="1">
    <source>
        <dbReference type="ARBA" id="ARBA00007764"/>
    </source>
</evidence>
<dbReference type="PANTHER" id="PTHR12232">
    <property type="entry name" value="SH3 DOMAIN-BINDING GLUTAMIC ACID-RICH-LIKE PROTEIN"/>
    <property type="match status" value="1"/>
</dbReference>
<feature type="compositionally biased region" description="Basic and acidic residues" evidence="2">
    <location>
        <begin position="179"/>
        <end position="193"/>
    </location>
</feature>
<dbReference type="PANTHER" id="PTHR12232:SF15">
    <property type="entry name" value="SH3 DOMAIN-BINDING GLUTAMIC ACID-RICH PROTEIN HOMOLOG"/>
    <property type="match status" value="1"/>
</dbReference>
<dbReference type="Proteomes" id="UP001158576">
    <property type="component" value="Chromosome XSR"/>
</dbReference>
<gene>
    <name evidence="3" type="ORF">OKIOD_LOCUS6522</name>
</gene>
<feature type="region of interest" description="Disordered" evidence="2">
    <location>
        <begin position="146"/>
        <end position="193"/>
    </location>
</feature>
<evidence type="ECO:0000256" key="2">
    <source>
        <dbReference type="SAM" id="MobiDB-lite"/>
    </source>
</evidence>
<dbReference type="Gene3D" id="3.40.30.10">
    <property type="entry name" value="Glutaredoxin"/>
    <property type="match status" value="1"/>
</dbReference>
<dbReference type="SUPFAM" id="SSF52833">
    <property type="entry name" value="Thioredoxin-like"/>
    <property type="match status" value="1"/>
</dbReference>
<dbReference type="Pfam" id="PF04908">
    <property type="entry name" value="SH3BGR"/>
    <property type="match status" value="1"/>
</dbReference>
<evidence type="ECO:0000313" key="3">
    <source>
        <dbReference type="EMBL" id="CAG5097174.1"/>
    </source>
</evidence>
<reference evidence="3 4" key="1">
    <citation type="submission" date="2021-04" db="EMBL/GenBank/DDBJ databases">
        <authorList>
            <person name="Bliznina A."/>
        </authorList>
    </citation>
    <scope>NUCLEOTIDE SEQUENCE [LARGE SCALE GENOMIC DNA]</scope>
</reference>